<dbReference type="EMBL" id="JALJOT010000009">
    <property type="protein sequence ID" value="KAK9907428.1"/>
    <property type="molecule type" value="Genomic_DNA"/>
</dbReference>
<evidence type="ECO:0000259" key="2">
    <source>
        <dbReference type="Pfam" id="PF00850"/>
    </source>
</evidence>
<dbReference type="InterPro" id="IPR023801">
    <property type="entry name" value="His_deacetylse_dom"/>
</dbReference>
<reference evidence="3 4" key="1">
    <citation type="journal article" date="2024" name="Nat. Commun.">
        <title>Phylogenomics reveals the evolutionary origins of lichenization in chlorophyte algae.</title>
        <authorList>
            <person name="Puginier C."/>
            <person name="Libourel C."/>
            <person name="Otte J."/>
            <person name="Skaloud P."/>
            <person name="Haon M."/>
            <person name="Grisel S."/>
            <person name="Petersen M."/>
            <person name="Berrin J.G."/>
            <person name="Delaux P.M."/>
            <person name="Dal Grande F."/>
            <person name="Keller J."/>
        </authorList>
    </citation>
    <scope>NUCLEOTIDE SEQUENCE [LARGE SCALE GENOMIC DNA]</scope>
    <source>
        <strain evidence="3 4">SAG 216-7</strain>
    </source>
</reference>
<dbReference type="PRINTS" id="PR01270">
    <property type="entry name" value="HDASUPER"/>
</dbReference>
<sequence length="365" mass="39812">MRLAQNSLRARVSLLPCLRLWKCITAPIRASAVDQCPPALLHSRRSLTGLPVVYHEAYSAPQLAAGHRFPMGVFRRIYETLLEDGIVTEKQVHVPCELPSTEMLQLVHTAEFVDSFTRGVLDEPRMKRIGFGEVTRSPVLIERTLSEVAGTLLTARLALMHGLACNTAGGTHHAFPDAGSGFCILNDLAVTAAVLLGEGRVGRVLILDLDVHQGDGTALIFRDEPRVFTMSVHGEGNFPARKQTSDLDVPLPNGTADDEYLRVLGEMLPPVLSCFQPDIVLYDAGVDPHKDDSLGKLALTDEGLLRRELQVLDTCLAADIPVAGYVGGGYSPDLDVLAQRHTLLHQAASQMWELYELGDREIEAG</sequence>
<organism evidence="3 4">
    <name type="scientific">Coccomyxa subellipsoidea</name>
    <dbReference type="NCBI Taxonomy" id="248742"/>
    <lineage>
        <taxon>Eukaryota</taxon>
        <taxon>Viridiplantae</taxon>
        <taxon>Chlorophyta</taxon>
        <taxon>core chlorophytes</taxon>
        <taxon>Trebouxiophyceae</taxon>
        <taxon>Trebouxiophyceae incertae sedis</taxon>
        <taxon>Coccomyxaceae</taxon>
        <taxon>Coccomyxa</taxon>
    </lineage>
</organism>
<evidence type="ECO:0000313" key="4">
    <source>
        <dbReference type="Proteomes" id="UP001491310"/>
    </source>
</evidence>
<dbReference type="Gene3D" id="3.40.800.20">
    <property type="entry name" value="Histone deacetylase domain"/>
    <property type="match status" value="1"/>
</dbReference>
<evidence type="ECO:0000313" key="3">
    <source>
        <dbReference type="EMBL" id="KAK9907428.1"/>
    </source>
</evidence>
<dbReference type="Pfam" id="PF00850">
    <property type="entry name" value="Hist_deacetyl"/>
    <property type="match status" value="1"/>
</dbReference>
<feature type="domain" description="Histone deacetylase" evidence="2">
    <location>
        <begin position="72"/>
        <end position="333"/>
    </location>
</feature>
<dbReference type="PANTHER" id="PTHR10625">
    <property type="entry name" value="HISTONE DEACETYLASE HDAC1-RELATED"/>
    <property type="match status" value="1"/>
</dbReference>
<dbReference type="SUPFAM" id="SSF52768">
    <property type="entry name" value="Arginase/deacetylase"/>
    <property type="match status" value="1"/>
</dbReference>
<evidence type="ECO:0000256" key="1">
    <source>
        <dbReference type="ARBA" id="ARBA00022801"/>
    </source>
</evidence>
<dbReference type="InterPro" id="IPR000286">
    <property type="entry name" value="HDACs"/>
</dbReference>
<name>A0ABR2YKX1_9CHLO</name>
<dbReference type="InterPro" id="IPR023696">
    <property type="entry name" value="Ureohydrolase_dom_sf"/>
</dbReference>
<dbReference type="InterPro" id="IPR037138">
    <property type="entry name" value="His_deacetylse_dom_sf"/>
</dbReference>
<protein>
    <recommendedName>
        <fullName evidence="2">Histone deacetylase domain-containing protein</fullName>
    </recommendedName>
</protein>
<keyword evidence="4" id="KW-1185">Reference proteome</keyword>
<keyword evidence="1" id="KW-0378">Hydrolase</keyword>
<dbReference type="InterPro" id="IPR044150">
    <property type="entry name" value="HDAC_classIV"/>
</dbReference>
<gene>
    <name evidence="3" type="ORF">WJX75_003458</name>
</gene>
<dbReference type="CDD" id="cd09993">
    <property type="entry name" value="HDAC_classIV"/>
    <property type="match status" value="1"/>
</dbReference>
<proteinExistence type="predicted"/>
<dbReference type="PANTHER" id="PTHR10625:SF32">
    <property type="entry name" value="HISTONE DEACETYLASE"/>
    <property type="match status" value="1"/>
</dbReference>
<accession>A0ABR2YKX1</accession>
<comment type="caution">
    <text evidence="3">The sequence shown here is derived from an EMBL/GenBank/DDBJ whole genome shotgun (WGS) entry which is preliminary data.</text>
</comment>
<dbReference type="Proteomes" id="UP001491310">
    <property type="component" value="Unassembled WGS sequence"/>
</dbReference>